<accession>A0A0X1KI17</accession>
<keyword evidence="1" id="KW-1133">Transmembrane helix</keyword>
<dbReference type="AlphaFoldDB" id="A0A0X1KI17"/>
<feature type="transmembrane region" description="Helical" evidence="1">
    <location>
        <begin position="40"/>
        <end position="61"/>
    </location>
</feature>
<dbReference type="Proteomes" id="UP000062043">
    <property type="component" value="Chromosome"/>
</dbReference>
<keyword evidence="3" id="KW-1185">Reference proteome</keyword>
<dbReference type="STRING" id="1432656.X802_00930"/>
<dbReference type="KEGG" id="tgy:X802_00930"/>
<keyword evidence="1" id="KW-0472">Membrane</keyword>
<reference evidence="2 3" key="1">
    <citation type="submission" date="2014-01" db="EMBL/GenBank/DDBJ databases">
        <title>Genome sequencing of Thermococcus guaymasensis.</title>
        <authorList>
            <person name="Zhang X."/>
            <person name="Alvare G."/>
            <person name="Fristensky B."/>
            <person name="Chen L."/>
            <person name="Suen T."/>
            <person name="Chen Q."/>
            <person name="Ma K."/>
        </authorList>
    </citation>
    <scope>NUCLEOTIDE SEQUENCE [LARGE SCALE GENOMIC DNA]</scope>
    <source>
        <strain evidence="2 3">DSM 11113</strain>
    </source>
</reference>
<dbReference type="GeneID" id="27134226"/>
<proteinExistence type="predicted"/>
<protein>
    <submittedName>
        <fullName evidence="2">T26-9p</fullName>
    </submittedName>
</protein>
<name>A0A0X1KI17_9EURY</name>
<dbReference type="PATRIC" id="fig|1432656.3.peg.184"/>
<sequence>MDINAIIDQAYSLAQTHPYLGLAIILFLLSFLSKNKVLDYLLWFLAALALLKEFSLFGTLVEFLKGIPEMLKQIGGV</sequence>
<dbReference type="RefSeq" id="WP_062370194.1">
    <property type="nucleotide sequence ID" value="NZ_CP007140.1"/>
</dbReference>
<evidence type="ECO:0000313" key="3">
    <source>
        <dbReference type="Proteomes" id="UP000062043"/>
    </source>
</evidence>
<gene>
    <name evidence="2" type="ORF">X802_00930</name>
</gene>
<keyword evidence="1" id="KW-0812">Transmembrane</keyword>
<evidence type="ECO:0000313" key="2">
    <source>
        <dbReference type="EMBL" id="AJC70914.1"/>
    </source>
</evidence>
<feature type="transmembrane region" description="Helical" evidence="1">
    <location>
        <begin position="16"/>
        <end position="33"/>
    </location>
</feature>
<organism evidence="2 3">
    <name type="scientific">Thermococcus guaymasensis DSM 11113</name>
    <dbReference type="NCBI Taxonomy" id="1432656"/>
    <lineage>
        <taxon>Archaea</taxon>
        <taxon>Methanobacteriati</taxon>
        <taxon>Methanobacteriota</taxon>
        <taxon>Thermococci</taxon>
        <taxon>Thermococcales</taxon>
        <taxon>Thermococcaceae</taxon>
        <taxon>Thermococcus</taxon>
    </lineage>
</organism>
<evidence type="ECO:0000256" key="1">
    <source>
        <dbReference type="SAM" id="Phobius"/>
    </source>
</evidence>
<dbReference type="EMBL" id="CP007140">
    <property type="protein sequence ID" value="AJC70914.1"/>
    <property type="molecule type" value="Genomic_DNA"/>
</dbReference>